<dbReference type="InterPro" id="IPR011009">
    <property type="entry name" value="Kinase-like_dom_sf"/>
</dbReference>
<dbReference type="SUPFAM" id="SSF56112">
    <property type="entry name" value="Protein kinase-like (PK-like)"/>
    <property type="match status" value="1"/>
</dbReference>
<feature type="domain" description="Protein kinase" evidence="1">
    <location>
        <begin position="1"/>
        <end position="251"/>
    </location>
</feature>
<proteinExistence type="predicted"/>
<dbReference type="AlphaFoldDB" id="A0A0C9ST07"/>
<dbReference type="Pfam" id="PF07714">
    <property type="entry name" value="PK_Tyr_Ser-Thr"/>
    <property type="match status" value="1"/>
</dbReference>
<protein>
    <recommendedName>
        <fullName evidence="1">Protein kinase domain-containing protein</fullName>
    </recommendedName>
</protein>
<keyword evidence="3" id="KW-1185">Reference proteome</keyword>
<dbReference type="PROSITE" id="PS50011">
    <property type="entry name" value="PROTEIN_KINASE_DOM"/>
    <property type="match status" value="1"/>
</dbReference>
<dbReference type="InterPro" id="IPR001245">
    <property type="entry name" value="Ser-Thr/Tyr_kinase_cat_dom"/>
</dbReference>
<dbReference type="Gene3D" id="1.10.510.10">
    <property type="entry name" value="Transferase(Phosphotransferase) domain 1"/>
    <property type="match status" value="1"/>
</dbReference>
<organism evidence="2 3">
    <name type="scientific">Paxillus involutus ATCC 200175</name>
    <dbReference type="NCBI Taxonomy" id="664439"/>
    <lineage>
        <taxon>Eukaryota</taxon>
        <taxon>Fungi</taxon>
        <taxon>Dikarya</taxon>
        <taxon>Basidiomycota</taxon>
        <taxon>Agaricomycotina</taxon>
        <taxon>Agaricomycetes</taxon>
        <taxon>Agaricomycetidae</taxon>
        <taxon>Boletales</taxon>
        <taxon>Paxilineae</taxon>
        <taxon>Paxillaceae</taxon>
        <taxon>Paxillus</taxon>
    </lineage>
</organism>
<dbReference type="OrthoDB" id="346907at2759"/>
<accession>A0A0C9ST07</accession>
<dbReference type="InterPro" id="IPR000719">
    <property type="entry name" value="Prot_kinase_dom"/>
</dbReference>
<dbReference type="PROSITE" id="PS00109">
    <property type="entry name" value="PROTEIN_KINASE_TYR"/>
    <property type="match status" value="1"/>
</dbReference>
<sequence>MGSGVLMVAVKVVRLNDVGEEEVTRRKSKILLREASVWARLSHKNILMLHGVTYDFSPLPSFVSLWMSNGSLEHFLGVNRGLSIRRKISILTQIADGLGYLHSQHVVHGDLTNTNVLISDDGSPCIADFGLSFMLLEQEISCTNMIGNVRWAAPELFAEWTGRAARPTEESDLYSYGWIMFRVFTGRPPYHWLTSATAVIASKIRRQDPFRWDPGTTQLPGICMDLIQSLCSFDPKARPPLRVAQQMLENFPGA</sequence>
<dbReference type="Proteomes" id="UP000053647">
    <property type="component" value="Unassembled WGS sequence"/>
</dbReference>
<dbReference type="GO" id="GO:0005524">
    <property type="term" value="F:ATP binding"/>
    <property type="evidence" value="ECO:0007669"/>
    <property type="project" value="InterPro"/>
</dbReference>
<name>A0A0C9ST07_PAXIN</name>
<evidence type="ECO:0000313" key="2">
    <source>
        <dbReference type="EMBL" id="KIJ11669.1"/>
    </source>
</evidence>
<dbReference type="PIRSF" id="PIRSF000654">
    <property type="entry name" value="Integrin-linked_kinase"/>
    <property type="match status" value="1"/>
</dbReference>
<dbReference type="HOGENOM" id="CLU_000288_7_18_1"/>
<dbReference type="EMBL" id="KN819375">
    <property type="protein sequence ID" value="KIJ11669.1"/>
    <property type="molecule type" value="Genomic_DNA"/>
</dbReference>
<reference evidence="2 3" key="1">
    <citation type="submission" date="2014-06" db="EMBL/GenBank/DDBJ databases">
        <authorList>
            <consortium name="DOE Joint Genome Institute"/>
            <person name="Kuo A."/>
            <person name="Kohler A."/>
            <person name="Nagy L.G."/>
            <person name="Floudas D."/>
            <person name="Copeland A."/>
            <person name="Barry K.W."/>
            <person name="Cichocki N."/>
            <person name="Veneault-Fourrey C."/>
            <person name="LaButti K."/>
            <person name="Lindquist E.A."/>
            <person name="Lipzen A."/>
            <person name="Lundell T."/>
            <person name="Morin E."/>
            <person name="Murat C."/>
            <person name="Sun H."/>
            <person name="Tunlid A."/>
            <person name="Henrissat B."/>
            <person name="Grigoriev I.V."/>
            <person name="Hibbett D.S."/>
            <person name="Martin F."/>
            <person name="Nordberg H.P."/>
            <person name="Cantor M.N."/>
            <person name="Hua S.X."/>
        </authorList>
    </citation>
    <scope>NUCLEOTIDE SEQUENCE [LARGE SCALE GENOMIC DNA]</scope>
    <source>
        <strain evidence="2 3">ATCC 200175</strain>
    </source>
</reference>
<dbReference type="GO" id="GO:0004674">
    <property type="term" value="F:protein serine/threonine kinase activity"/>
    <property type="evidence" value="ECO:0007669"/>
    <property type="project" value="TreeGrafter"/>
</dbReference>
<evidence type="ECO:0000313" key="3">
    <source>
        <dbReference type="Proteomes" id="UP000053647"/>
    </source>
</evidence>
<dbReference type="InterPro" id="IPR008266">
    <property type="entry name" value="Tyr_kinase_AS"/>
</dbReference>
<dbReference type="InterPro" id="IPR051681">
    <property type="entry name" value="Ser/Thr_Kinases-Pseudokinases"/>
</dbReference>
<gene>
    <name evidence="2" type="ORF">PAXINDRAFT_118855</name>
</gene>
<dbReference type="PANTHER" id="PTHR44329">
    <property type="entry name" value="SERINE/THREONINE-PROTEIN KINASE TNNI3K-RELATED"/>
    <property type="match status" value="1"/>
</dbReference>
<evidence type="ECO:0000259" key="1">
    <source>
        <dbReference type="PROSITE" id="PS50011"/>
    </source>
</evidence>
<reference evidence="3" key="2">
    <citation type="submission" date="2015-01" db="EMBL/GenBank/DDBJ databases">
        <title>Evolutionary Origins and Diversification of the Mycorrhizal Mutualists.</title>
        <authorList>
            <consortium name="DOE Joint Genome Institute"/>
            <consortium name="Mycorrhizal Genomics Consortium"/>
            <person name="Kohler A."/>
            <person name="Kuo A."/>
            <person name="Nagy L.G."/>
            <person name="Floudas D."/>
            <person name="Copeland A."/>
            <person name="Barry K.W."/>
            <person name="Cichocki N."/>
            <person name="Veneault-Fourrey C."/>
            <person name="LaButti K."/>
            <person name="Lindquist E.A."/>
            <person name="Lipzen A."/>
            <person name="Lundell T."/>
            <person name="Morin E."/>
            <person name="Murat C."/>
            <person name="Riley R."/>
            <person name="Ohm R."/>
            <person name="Sun H."/>
            <person name="Tunlid A."/>
            <person name="Henrissat B."/>
            <person name="Grigoriev I.V."/>
            <person name="Hibbett D.S."/>
            <person name="Martin F."/>
        </authorList>
    </citation>
    <scope>NUCLEOTIDE SEQUENCE [LARGE SCALE GENOMIC DNA]</scope>
    <source>
        <strain evidence="3">ATCC 200175</strain>
    </source>
</reference>